<gene>
    <name evidence="3" type="ORF">G3I29_31175</name>
</gene>
<evidence type="ECO:0000313" key="4">
    <source>
        <dbReference type="Proteomes" id="UP000471293"/>
    </source>
</evidence>
<dbReference type="Proteomes" id="UP000471293">
    <property type="component" value="Unassembled WGS sequence"/>
</dbReference>
<name>A0A6N9U8A0_STRHA</name>
<evidence type="ECO:0000313" key="3">
    <source>
        <dbReference type="EMBL" id="NEA19838.1"/>
    </source>
</evidence>
<dbReference type="EMBL" id="JAAGLQ010000648">
    <property type="protein sequence ID" value="NEA19838.1"/>
    <property type="molecule type" value="Genomic_DNA"/>
</dbReference>
<dbReference type="Pfam" id="PF24623">
    <property type="entry name" value="Phage_zn_bind_8"/>
    <property type="match status" value="1"/>
</dbReference>
<evidence type="ECO:0000256" key="1">
    <source>
        <dbReference type="SAM" id="MobiDB-lite"/>
    </source>
</evidence>
<dbReference type="AlphaFoldDB" id="A0A6N9U8A0"/>
<evidence type="ECO:0000259" key="2">
    <source>
        <dbReference type="Pfam" id="PF24623"/>
    </source>
</evidence>
<sequence length="51" mass="5611">MSGLTLDQLRTVPCGQCGAPAGEPCTSHQGTRVRRNDVHQARTKTYQEAQR</sequence>
<organism evidence="3 4">
    <name type="scientific">Streptomyces halstedii</name>
    <dbReference type="NCBI Taxonomy" id="1944"/>
    <lineage>
        <taxon>Bacteria</taxon>
        <taxon>Bacillati</taxon>
        <taxon>Actinomycetota</taxon>
        <taxon>Actinomycetes</taxon>
        <taxon>Kitasatosporales</taxon>
        <taxon>Streptomycetaceae</taxon>
        <taxon>Streptomyces</taxon>
    </lineage>
</organism>
<protein>
    <recommendedName>
        <fullName evidence="2">DNA-binding phage zinc finger domain-containing protein</fullName>
    </recommendedName>
</protein>
<feature type="region of interest" description="Disordered" evidence="1">
    <location>
        <begin position="18"/>
        <end position="51"/>
    </location>
</feature>
<feature type="domain" description="DNA-binding phage zinc finger" evidence="2">
    <location>
        <begin position="9"/>
        <end position="47"/>
    </location>
</feature>
<comment type="caution">
    <text evidence="3">The sequence shown here is derived from an EMBL/GenBank/DDBJ whole genome shotgun (WGS) entry which is preliminary data.</text>
</comment>
<dbReference type="InterPro" id="IPR056911">
    <property type="entry name" value="Phage_Znf_bind_put"/>
</dbReference>
<proteinExistence type="predicted"/>
<reference evidence="3 4" key="1">
    <citation type="submission" date="2020-01" db="EMBL/GenBank/DDBJ databases">
        <title>Insect and environment-associated Actinomycetes.</title>
        <authorList>
            <person name="Currrie C."/>
            <person name="Chevrette M."/>
            <person name="Carlson C."/>
            <person name="Stubbendieck R."/>
            <person name="Wendt-Pienkowski E."/>
        </authorList>
    </citation>
    <scope>NUCLEOTIDE SEQUENCE [LARGE SCALE GENOMIC DNA]</scope>
    <source>
        <strain evidence="3 4">SID11342</strain>
    </source>
</reference>
<dbReference type="RefSeq" id="WP_164349401.1">
    <property type="nucleotide sequence ID" value="NZ_JAAGLQ010000648.1"/>
</dbReference>
<accession>A0A6N9U8A0</accession>